<dbReference type="Gene3D" id="3.40.50.300">
    <property type="entry name" value="P-loop containing nucleotide triphosphate hydrolases"/>
    <property type="match status" value="1"/>
</dbReference>
<proteinExistence type="predicted"/>
<dbReference type="Proteomes" id="UP000554235">
    <property type="component" value="Unassembled WGS sequence"/>
</dbReference>
<evidence type="ECO:0000313" key="1">
    <source>
        <dbReference type="EMBL" id="KAF4472253.1"/>
    </source>
</evidence>
<keyword evidence="2" id="KW-1185">Reference proteome</keyword>
<dbReference type="AlphaFoldDB" id="A0A8H4PGT3"/>
<organism evidence="1 2">
    <name type="scientific">Fusarium albosuccineum</name>
    <dbReference type="NCBI Taxonomy" id="1237068"/>
    <lineage>
        <taxon>Eukaryota</taxon>
        <taxon>Fungi</taxon>
        <taxon>Dikarya</taxon>
        <taxon>Ascomycota</taxon>
        <taxon>Pezizomycotina</taxon>
        <taxon>Sordariomycetes</taxon>
        <taxon>Hypocreomycetidae</taxon>
        <taxon>Hypocreales</taxon>
        <taxon>Nectriaceae</taxon>
        <taxon>Fusarium</taxon>
        <taxon>Fusarium decemcellulare species complex</taxon>
    </lineage>
</organism>
<dbReference type="SUPFAM" id="SSF52540">
    <property type="entry name" value="P-loop containing nucleoside triphosphate hydrolases"/>
    <property type="match status" value="1"/>
</dbReference>
<gene>
    <name evidence="1" type="ORF">FALBO_852</name>
</gene>
<evidence type="ECO:0000313" key="2">
    <source>
        <dbReference type="Proteomes" id="UP000554235"/>
    </source>
</evidence>
<protein>
    <submittedName>
        <fullName evidence="1">Uncharacterized protein</fullName>
    </submittedName>
</protein>
<sequence>MPAPLIWINAFPGTGKLAVARAVAALCPRIIVIDNHRLIDPVAMRLSRDDPRYQPERKRERQRAFAEYVLDPTRISQTVLFTDFQSTSKLGQSVAEEYQAAARQAGRPFLPVYLSCDLNVNIRRALSDSRVNGGTTKLTDPDILRNVRRRSQVFQFEDEPGRACSIDTTAMEPVDVAKQILEHCRKQRLLSVLDTTWVFRRSPYALFGNAGTDNTNPERNLLVKAMPDYPTVCICGP</sequence>
<comment type="caution">
    <text evidence="1">The sequence shown here is derived from an EMBL/GenBank/DDBJ whole genome shotgun (WGS) entry which is preliminary data.</text>
</comment>
<dbReference type="EMBL" id="JAADYS010000100">
    <property type="protein sequence ID" value="KAF4472253.1"/>
    <property type="molecule type" value="Genomic_DNA"/>
</dbReference>
<dbReference type="InterPro" id="IPR027417">
    <property type="entry name" value="P-loop_NTPase"/>
</dbReference>
<name>A0A8H4PGT3_9HYPO</name>
<dbReference type="OrthoDB" id="5426988at2759"/>
<accession>A0A8H4PGT3</accession>
<reference evidence="1 2" key="1">
    <citation type="submission" date="2020-01" db="EMBL/GenBank/DDBJ databases">
        <title>Identification and distribution of gene clusters putatively required for synthesis of sphingolipid metabolism inhibitors in phylogenetically diverse species of the filamentous fungus Fusarium.</title>
        <authorList>
            <person name="Kim H.-S."/>
            <person name="Busman M."/>
            <person name="Brown D.W."/>
            <person name="Divon H."/>
            <person name="Uhlig S."/>
            <person name="Proctor R.H."/>
        </authorList>
    </citation>
    <scope>NUCLEOTIDE SEQUENCE [LARGE SCALE GENOMIC DNA]</scope>
    <source>
        <strain evidence="1 2">NRRL 20459</strain>
    </source>
</reference>